<dbReference type="InterPro" id="IPR006314">
    <property type="entry name" value="Dyp_peroxidase"/>
</dbReference>
<dbReference type="GO" id="GO:0004601">
    <property type="term" value="F:peroxidase activity"/>
    <property type="evidence" value="ECO:0007669"/>
    <property type="project" value="UniProtKB-KW"/>
</dbReference>
<dbReference type="InterPro" id="IPR011008">
    <property type="entry name" value="Dimeric_a/b-barrel"/>
</dbReference>
<evidence type="ECO:0000259" key="8">
    <source>
        <dbReference type="Pfam" id="PF21105"/>
    </source>
</evidence>
<keyword evidence="4" id="KW-0479">Metal-binding</keyword>
<keyword evidence="2" id="KW-0575">Peroxidase</keyword>
<evidence type="ECO:0000256" key="5">
    <source>
        <dbReference type="ARBA" id="ARBA00023002"/>
    </source>
</evidence>
<evidence type="ECO:0000256" key="6">
    <source>
        <dbReference type="ARBA" id="ARBA00023004"/>
    </source>
</evidence>
<dbReference type="PROSITE" id="PS51404">
    <property type="entry name" value="DYP_PEROXIDASE"/>
    <property type="match status" value="1"/>
</dbReference>
<dbReference type="Proteomes" id="UP000308652">
    <property type="component" value="Unassembled WGS sequence"/>
</dbReference>
<name>A0A5C3LZU2_9AGAR</name>
<evidence type="ECO:0000256" key="1">
    <source>
        <dbReference type="ARBA" id="ARBA00001970"/>
    </source>
</evidence>
<evidence type="ECO:0000313" key="10">
    <source>
        <dbReference type="Proteomes" id="UP000308652"/>
    </source>
</evidence>
<dbReference type="AlphaFoldDB" id="A0A5C3LZU2"/>
<dbReference type="PANTHER" id="PTHR30521">
    <property type="entry name" value="DEFERROCHELATASE/PEROXIDASE"/>
    <property type="match status" value="1"/>
</dbReference>
<dbReference type="Pfam" id="PF21105">
    <property type="entry name" value="DyP_N"/>
    <property type="match status" value="1"/>
</dbReference>
<dbReference type="GO" id="GO:0020037">
    <property type="term" value="F:heme binding"/>
    <property type="evidence" value="ECO:0007669"/>
    <property type="project" value="InterPro"/>
</dbReference>
<feature type="domain" description="DyP dimeric alpha+beta barrel" evidence="8">
    <location>
        <begin position="13"/>
        <end position="177"/>
    </location>
</feature>
<dbReference type="NCBIfam" id="TIGR01413">
    <property type="entry name" value="Dyp_perox_fam"/>
    <property type="match status" value="1"/>
</dbReference>
<dbReference type="PANTHER" id="PTHR30521:SF4">
    <property type="entry name" value="DEFERROCHELATASE"/>
    <property type="match status" value="1"/>
</dbReference>
<evidence type="ECO:0000313" key="9">
    <source>
        <dbReference type="EMBL" id="TFK38402.1"/>
    </source>
</evidence>
<dbReference type="STRING" id="68775.A0A5C3LZU2"/>
<dbReference type="GO" id="GO:0046872">
    <property type="term" value="F:metal ion binding"/>
    <property type="evidence" value="ECO:0007669"/>
    <property type="project" value="UniProtKB-KW"/>
</dbReference>
<accession>A0A5C3LZU2</accession>
<keyword evidence="3" id="KW-0349">Heme</keyword>
<keyword evidence="6" id="KW-0408">Iron</keyword>
<dbReference type="InterPro" id="IPR049509">
    <property type="entry name" value="DyP_N"/>
</dbReference>
<dbReference type="SUPFAM" id="SSF54909">
    <property type="entry name" value="Dimeric alpha+beta barrel"/>
    <property type="match status" value="1"/>
</dbReference>
<keyword evidence="5" id="KW-0560">Oxidoreductase</keyword>
<comment type="cofactor">
    <cofactor evidence="1">
        <name>heme b</name>
        <dbReference type="ChEBI" id="CHEBI:60344"/>
    </cofactor>
</comment>
<evidence type="ECO:0000256" key="7">
    <source>
        <dbReference type="ARBA" id="ARBA00025737"/>
    </source>
</evidence>
<gene>
    <name evidence="9" type="ORF">BDQ12DRAFT_651384</name>
</gene>
<dbReference type="GO" id="GO:0005829">
    <property type="term" value="C:cytosol"/>
    <property type="evidence" value="ECO:0007669"/>
    <property type="project" value="TreeGrafter"/>
</dbReference>
<organism evidence="9 10">
    <name type="scientific">Crucibulum laeve</name>
    <dbReference type="NCBI Taxonomy" id="68775"/>
    <lineage>
        <taxon>Eukaryota</taxon>
        <taxon>Fungi</taxon>
        <taxon>Dikarya</taxon>
        <taxon>Basidiomycota</taxon>
        <taxon>Agaricomycotina</taxon>
        <taxon>Agaricomycetes</taxon>
        <taxon>Agaricomycetidae</taxon>
        <taxon>Agaricales</taxon>
        <taxon>Agaricineae</taxon>
        <taxon>Nidulariaceae</taxon>
        <taxon>Crucibulum</taxon>
    </lineage>
</organism>
<evidence type="ECO:0000256" key="4">
    <source>
        <dbReference type="ARBA" id="ARBA00022723"/>
    </source>
</evidence>
<reference evidence="9 10" key="1">
    <citation type="journal article" date="2019" name="Nat. Ecol. Evol.">
        <title>Megaphylogeny resolves global patterns of mushroom evolution.</title>
        <authorList>
            <person name="Varga T."/>
            <person name="Krizsan K."/>
            <person name="Foldi C."/>
            <person name="Dima B."/>
            <person name="Sanchez-Garcia M."/>
            <person name="Sanchez-Ramirez S."/>
            <person name="Szollosi G.J."/>
            <person name="Szarkandi J.G."/>
            <person name="Papp V."/>
            <person name="Albert L."/>
            <person name="Andreopoulos W."/>
            <person name="Angelini C."/>
            <person name="Antonin V."/>
            <person name="Barry K.W."/>
            <person name="Bougher N.L."/>
            <person name="Buchanan P."/>
            <person name="Buyck B."/>
            <person name="Bense V."/>
            <person name="Catcheside P."/>
            <person name="Chovatia M."/>
            <person name="Cooper J."/>
            <person name="Damon W."/>
            <person name="Desjardin D."/>
            <person name="Finy P."/>
            <person name="Geml J."/>
            <person name="Haridas S."/>
            <person name="Hughes K."/>
            <person name="Justo A."/>
            <person name="Karasinski D."/>
            <person name="Kautmanova I."/>
            <person name="Kiss B."/>
            <person name="Kocsube S."/>
            <person name="Kotiranta H."/>
            <person name="LaButti K.M."/>
            <person name="Lechner B.E."/>
            <person name="Liimatainen K."/>
            <person name="Lipzen A."/>
            <person name="Lukacs Z."/>
            <person name="Mihaltcheva S."/>
            <person name="Morgado L.N."/>
            <person name="Niskanen T."/>
            <person name="Noordeloos M.E."/>
            <person name="Ohm R.A."/>
            <person name="Ortiz-Santana B."/>
            <person name="Ovrebo C."/>
            <person name="Racz N."/>
            <person name="Riley R."/>
            <person name="Savchenko A."/>
            <person name="Shiryaev A."/>
            <person name="Soop K."/>
            <person name="Spirin V."/>
            <person name="Szebenyi C."/>
            <person name="Tomsovsky M."/>
            <person name="Tulloss R.E."/>
            <person name="Uehling J."/>
            <person name="Grigoriev I.V."/>
            <person name="Vagvolgyi C."/>
            <person name="Papp T."/>
            <person name="Martin F.M."/>
            <person name="Miettinen O."/>
            <person name="Hibbett D.S."/>
            <person name="Nagy L.G."/>
        </authorList>
    </citation>
    <scope>NUCLEOTIDE SEQUENCE [LARGE SCALE GENOMIC DNA]</scope>
    <source>
        <strain evidence="9 10">CBS 166.37</strain>
    </source>
</reference>
<sequence length="468" mass="51479">MSTSPTDNLDLSNIQGDILSGLPKKTQYYLFFQITDGTKFKKDLTKLIPLVKTVAQVLKDRETIKDHKEKGHKGLVPMVGVNIAFSHSGFTQLNENDPFITGQKVDAVTHLGDTKNSSLGPDWEPAFLQDIHGLIIISGEGHASIDKKKQEIEGIFNVDTPQASIKEVTTIRGDVRPCTESGHEHFGFLDGISNPTIIGFDDANANPGPKPIKPGFILTGRDGDADKPKRETAPWTVDGSFLAFRYLFQKVPEFNDFLKKNPISKDGLSPEEGSELLGARLVGRWKSGAPIDITPFKDDPALAADSKRNNDFHFTGESNDQTKCPFAAHIRKTLPRDDLEVTRHTDISNRRIIRRGIQFGPEVTKEEKDSAKTMHGRGLLFACYSSSIANGFRFIQESWADAQSFPPGTTTTPGLDPLIGQGEREMTGTDPSNLTKSITLPEFIVPRGGEYFFSPSLKGLKETLAVAN</sequence>
<evidence type="ECO:0000256" key="2">
    <source>
        <dbReference type="ARBA" id="ARBA00022559"/>
    </source>
</evidence>
<dbReference type="OrthoDB" id="3207336at2759"/>
<dbReference type="EMBL" id="ML213603">
    <property type="protein sequence ID" value="TFK38402.1"/>
    <property type="molecule type" value="Genomic_DNA"/>
</dbReference>
<evidence type="ECO:0000256" key="3">
    <source>
        <dbReference type="ARBA" id="ARBA00022617"/>
    </source>
</evidence>
<keyword evidence="10" id="KW-1185">Reference proteome</keyword>
<proteinExistence type="inferred from homology"/>
<comment type="similarity">
    <text evidence="7">Belongs to the DyP-type peroxidase family.</text>
</comment>
<protein>
    <recommendedName>
        <fullName evidence="8">DyP dimeric alpha+beta barrel domain-containing protein</fullName>
    </recommendedName>
</protein>